<evidence type="ECO:0008006" key="4">
    <source>
        <dbReference type="Google" id="ProtNLM"/>
    </source>
</evidence>
<dbReference type="InterPro" id="IPR036909">
    <property type="entry name" value="Cyt_c-like_dom_sf"/>
</dbReference>
<dbReference type="InParanoid" id="A0A7X0MYJ5"/>
<dbReference type="AlphaFoldDB" id="A0A7X0MYJ5"/>
<comment type="caution">
    <text evidence="2">The sequence shown here is derived from an EMBL/GenBank/DDBJ whole genome shotgun (WGS) entry which is preliminary data.</text>
</comment>
<protein>
    <recommendedName>
        <fullName evidence="4">Cytochrome C</fullName>
    </recommendedName>
</protein>
<dbReference type="SUPFAM" id="SSF46626">
    <property type="entry name" value="Cytochrome c"/>
    <property type="match status" value="1"/>
</dbReference>
<reference evidence="2 3" key="1">
    <citation type="submission" date="2020-08" db="EMBL/GenBank/DDBJ databases">
        <title>Genomic Encyclopedia of Type Strains, Phase IV (KMG-IV): sequencing the most valuable type-strain genomes for metagenomic binning, comparative biology and taxonomic classification.</title>
        <authorList>
            <person name="Goeker M."/>
        </authorList>
    </citation>
    <scope>NUCLEOTIDE SEQUENCE [LARGE SCALE GENOMIC DNA]</scope>
    <source>
        <strain evidence="2 3">DSM 22368</strain>
    </source>
</reference>
<dbReference type="GO" id="GO:0009055">
    <property type="term" value="F:electron transfer activity"/>
    <property type="evidence" value="ECO:0007669"/>
    <property type="project" value="InterPro"/>
</dbReference>
<evidence type="ECO:0000313" key="3">
    <source>
        <dbReference type="Proteomes" id="UP000528457"/>
    </source>
</evidence>
<sequence length="159" mass="17844">MMKTLAPLLIAVLPTSSLWAAETKPPLTAEQREQRAEFNYKMFCRGCHGPAGEGEKAVPHMNGFVGHFLKFEAGRNYLVQVPGSANAALNDEQLTEALNWIVMNISGDSLPENFKPYTVEEVAKLRQEPLFEAFEFRKKLLNDMLQKGIIKELPAQPLK</sequence>
<feature type="chain" id="PRO_5031155863" description="Cytochrome C" evidence="1">
    <location>
        <begin position="21"/>
        <end position="159"/>
    </location>
</feature>
<dbReference type="Proteomes" id="UP000528457">
    <property type="component" value="Unassembled WGS sequence"/>
</dbReference>
<evidence type="ECO:0000313" key="2">
    <source>
        <dbReference type="EMBL" id="MBB6522092.1"/>
    </source>
</evidence>
<keyword evidence="3" id="KW-1185">Reference proteome</keyword>
<evidence type="ECO:0000256" key="1">
    <source>
        <dbReference type="SAM" id="SignalP"/>
    </source>
</evidence>
<gene>
    <name evidence="2" type="ORF">HNR48_002377</name>
</gene>
<feature type="signal peptide" evidence="1">
    <location>
        <begin position="1"/>
        <end position="20"/>
    </location>
</feature>
<name>A0A7X0MYJ5_9GAMM</name>
<organism evidence="2 3">
    <name type="scientific">Pseudoteredinibacter isoporae</name>
    <dbReference type="NCBI Taxonomy" id="570281"/>
    <lineage>
        <taxon>Bacteria</taxon>
        <taxon>Pseudomonadati</taxon>
        <taxon>Pseudomonadota</taxon>
        <taxon>Gammaproteobacteria</taxon>
        <taxon>Cellvibrionales</taxon>
        <taxon>Cellvibrionaceae</taxon>
        <taxon>Pseudoteredinibacter</taxon>
    </lineage>
</organism>
<dbReference type="RefSeq" id="WP_243749491.1">
    <property type="nucleotide sequence ID" value="NZ_JAAONY010000002.1"/>
</dbReference>
<dbReference type="EMBL" id="JACHHT010000002">
    <property type="protein sequence ID" value="MBB6522092.1"/>
    <property type="molecule type" value="Genomic_DNA"/>
</dbReference>
<dbReference type="Gene3D" id="1.10.760.10">
    <property type="entry name" value="Cytochrome c-like domain"/>
    <property type="match status" value="1"/>
</dbReference>
<keyword evidence="1" id="KW-0732">Signal</keyword>
<dbReference type="GO" id="GO:0020037">
    <property type="term" value="F:heme binding"/>
    <property type="evidence" value="ECO:0007669"/>
    <property type="project" value="InterPro"/>
</dbReference>
<proteinExistence type="predicted"/>
<accession>A0A7X0MYJ5</accession>